<proteinExistence type="inferred from homology"/>
<feature type="region of interest" description="Interaction with substrate tRNA" evidence="10">
    <location>
        <begin position="161"/>
        <end position="165"/>
    </location>
</feature>
<dbReference type="InterPro" id="IPR039657">
    <property type="entry name" value="Dimethylallyltransferase"/>
</dbReference>
<dbReference type="EMBL" id="MFTC01000057">
    <property type="protein sequence ID" value="OGI50915.1"/>
    <property type="molecule type" value="Genomic_DNA"/>
</dbReference>
<dbReference type="Proteomes" id="UP000179037">
    <property type="component" value="Unassembled WGS sequence"/>
</dbReference>
<evidence type="ECO:0000256" key="11">
    <source>
        <dbReference type="RuleBase" id="RU003783"/>
    </source>
</evidence>
<dbReference type="SUPFAM" id="SSF52540">
    <property type="entry name" value="P-loop containing nucleoside triphosphate hydrolases"/>
    <property type="match status" value="1"/>
</dbReference>
<dbReference type="Gene3D" id="1.10.20.140">
    <property type="match status" value="1"/>
</dbReference>
<dbReference type="InterPro" id="IPR018022">
    <property type="entry name" value="IPT"/>
</dbReference>
<evidence type="ECO:0000256" key="5">
    <source>
        <dbReference type="ARBA" id="ARBA00022694"/>
    </source>
</evidence>
<sequence length="316" mass="35963">MSHLPPAIFLMGPTAAGKTALALELHDALPVEIVSVDSSQVYRGMDIGTAKPTAAEQMRAPHRLIDIRDPAQTYSAAEFCTDAAREMEAIARAGKIPLLVGGTMFYFHALEFGLSDLPSADPEIRERLNAEAAQQGWEELHRRLQGVDAESAQRIHPNDAQRIQRALEIYELTGQSLSELASARERISLSYRLIKIALWPQDRKKLHARIEQRFRAMLEQGFLPEVEKLYARGDLQASMPSIRSVGYRQMWDYLTKRVNYSEMIDQALAATRQFAKRQITWLRRYPDIHAFDSSDYLPVRESQDYLREVIRQQGPV</sequence>
<feature type="site" description="Interaction with substrate tRNA" evidence="10">
    <location>
        <position position="103"/>
    </location>
</feature>
<dbReference type="AlphaFoldDB" id="A0A1F6U0L7"/>
<feature type="site" description="Interaction with substrate tRNA" evidence="10">
    <location>
        <position position="125"/>
    </location>
</feature>
<dbReference type="EC" id="2.5.1.75" evidence="10"/>
<keyword evidence="6 10" id="KW-0547">Nucleotide-binding</keyword>
<name>A0A1F6U0L7_9PROT</name>
<evidence type="ECO:0000256" key="3">
    <source>
        <dbReference type="ARBA" id="ARBA00005842"/>
    </source>
</evidence>
<feature type="binding site" evidence="10">
    <location>
        <begin position="14"/>
        <end position="19"/>
    </location>
    <ligand>
        <name>substrate</name>
    </ligand>
</feature>
<reference evidence="14 15" key="1">
    <citation type="journal article" date="2016" name="Nat. Commun.">
        <title>Thousands of microbial genomes shed light on interconnected biogeochemical processes in an aquifer system.</title>
        <authorList>
            <person name="Anantharaman K."/>
            <person name="Brown C.T."/>
            <person name="Hug L.A."/>
            <person name="Sharon I."/>
            <person name="Castelle C.J."/>
            <person name="Probst A.J."/>
            <person name="Thomas B.C."/>
            <person name="Singh A."/>
            <person name="Wilkins M.J."/>
            <person name="Karaoz U."/>
            <person name="Brodie E.L."/>
            <person name="Williams K.H."/>
            <person name="Hubbard S.S."/>
            <person name="Banfield J.F."/>
        </authorList>
    </citation>
    <scope>NUCLEOTIDE SEQUENCE [LARGE SCALE GENOMIC DNA]</scope>
</reference>
<dbReference type="PANTHER" id="PTHR11088:SF60">
    <property type="entry name" value="TRNA DIMETHYLALLYLTRANSFERASE"/>
    <property type="match status" value="1"/>
</dbReference>
<evidence type="ECO:0000256" key="9">
    <source>
        <dbReference type="ARBA" id="ARBA00049563"/>
    </source>
</evidence>
<feature type="binding site" evidence="10">
    <location>
        <begin position="12"/>
        <end position="19"/>
    </location>
    <ligand>
        <name>ATP</name>
        <dbReference type="ChEBI" id="CHEBI:30616"/>
    </ligand>
</feature>
<evidence type="ECO:0000256" key="1">
    <source>
        <dbReference type="ARBA" id="ARBA00001946"/>
    </source>
</evidence>
<evidence type="ECO:0000256" key="8">
    <source>
        <dbReference type="ARBA" id="ARBA00022842"/>
    </source>
</evidence>
<feature type="region of interest" description="Interaction with substrate tRNA" evidence="10">
    <location>
        <begin position="37"/>
        <end position="40"/>
    </location>
</feature>
<comment type="function">
    <text evidence="2 10 12">Catalyzes the transfer of a dimethylallyl group onto the adenine at position 37 in tRNAs that read codons beginning with uridine, leading to the formation of N6-(dimethylallyl)adenosine (i(6)A).</text>
</comment>
<evidence type="ECO:0000256" key="6">
    <source>
        <dbReference type="ARBA" id="ARBA00022741"/>
    </source>
</evidence>
<gene>
    <name evidence="10" type="primary">miaA</name>
    <name evidence="14" type="ORF">A3A87_03455</name>
</gene>
<evidence type="ECO:0000256" key="2">
    <source>
        <dbReference type="ARBA" id="ARBA00003213"/>
    </source>
</evidence>
<feature type="region of interest" description="Interaction with substrate tRNA" evidence="10">
    <location>
        <begin position="276"/>
        <end position="283"/>
    </location>
</feature>
<evidence type="ECO:0000313" key="14">
    <source>
        <dbReference type="EMBL" id="OGI50915.1"/>
    </source>
</evidence>
<evidence type="ECO:0000256" key="12">
    <source>
        <dbReference type="RuleBase" id="RU003784"/>
    </source>
</evidence>
<dbReference type="NCBIfam" id="TIGR00174">
    <property type="entry name" value="miaA"/>
    <property type="match status" value="1"/>
</dbReference>
<evidence type="ECO:0000256" key="4">
    <source>
        <dbReference type="ARBA" id="ARBA00022679"/>
    </source>
</evidence>
<dbReference type="STRING" id="1817768.A3A87_03455"/>
<comment type="caution">
    <text evidence="10">Lacks conserved residue(s) required for the propagation of feature annotation.</text>
</comment>
<evidence type="ECO:0000256" key="13">
    <source>
        <dbReference type="RuleBase" id="RU003785"/>
    </source>
</evidence>
<keyword evidence="7 10" id="KW-0067">ATP-binding</keyword>
<accession>A0A1F6U0L7</accession>
<keyword evidence="4 10" id="KW-0808">Transferase</keyword>
<comment type="catalytic activity">
    <reaction evidence="9 10 11">
        <text>adenosine(37) in tRNA + dimethylallyl diphosphate = N(6)-dimethylallyladenosine(37) in tRNA + diphosphate</text>
        <dbReference type="Rhea" id="RHEA:26482"/>
        <dbReference type="Rhea" id="RHEA-COMP:10162"/>
        <dbReference type="Rhea" id="RHEA-COMP:10375"/>
        <dbReference type="ChEBI" id="CHEBI:33019"/>
        <dbReference type="ChEBI" id="CHEBI:57623"/>
        <dbReference type="ChEBI" id="CHEBI:74411"/>
        <dbReference type="ChEBI" id="CHEBI:74415"/>
        <dbReference type="EC" id="2.5.1.75"/>
    </reaction>
</comment>
<dbReference type="InterPro" id="IPR027417">
    <property type="entry name" value="P-loop_NTPase"/>
</dbReference>
<keyword evidence="8 10" id="KW-0460">Magnesium</keyword>
<evidence type="ECO:0000256" key="10">
    <source>
        <dbReference type="HAMAP-Rule" id="MF_00185"/>
    </source>
</evidence>
<evidence type="ECO:0000256" key="7">
    <source>
        <dbReference type="ARBA" id="ARBA00022840"/>
    </source>
</evidence>
<dbReference type="PANTHER" id="PTHR11088">
    <property type="entry name" value="TRNA DIMETHYLALLYLTRANSFERASE"/>
    <property type="match status" value="1"/>
</dbReference>
<keyword evidence="5 10" id="KW-0819">tRNA processing</keyword>
<dbReference type="Pfam" id="PF01715">
    <property type="entry name" value="IPPT"/>
    <property type="match status" value="1"/>
</dbReference>
<comment type="subunit">
    <text evidence="10">Monomer.</text>
</comment>
<protein>
    <recommendedName>
        <fullName evidence="10">tRNA dimethylallyltransferase</fullName>
        <ecNumber evidence="10">2.5.1.75</ecNumber>
    </recommendedName>
    <alternativeName>
        <fullName evidence="10">Dimethylallyl diphosphate:tRNA dimethylallyltransferase</fullName>
        <shortName evidence="10">DMAPP:tRNA dimethylallyltransferase</shortName>
        <shortName evidence="10">DMATase</shortName>
    </alternativeName>
    <alternativeName>
        <fullName evidence="10">Isopentenyl-diphosphate:tRNA isopentenyltransferase</fullName>
        <shortName evidence="10">IPP transferase</shortName>
        <shortName evidence="10">IPPT</shortName>
        <shortName evidence="10">IPTase</shortName>
    </alternativeName>
</protein>
<dbReference type="Gene3D" id="3.40.50.300">
    <property type="entry name" value="P-loop containing nucleotide triphosphate hydrolases"/>
    <property type="match status" value="1"/>
</dbReference>
<dbReference type="FunFam" id="1.10.20.140:FF:000001">
    <property type="entry name" value="tRNA dimethylallyltransferase"/>
    <property type="match status" value="1"/>
</dbReference>
<dbReference type="GO" id="GO:0052381">
    <property type="term" value="F:tRNA dimethylallyltransferase activity"/>
    <property type="evidence" value="ECO:0007669"/>
    <property type="project" value="UniProtKB-UniRule"/>
</dbReference>
<dbReference type="GO" id="GO:0005524">
    <property type="term" value="F:ATP binding"/>
    <property type="evidence" value="ECO:0007669"/>
    <property type="project" value="UniProtKB-UniRule"/>
</dbReference>
<evidence type="ECO:0000313" key="15">
    <source>
        <dbReference type="Proteomes" id="UP000179037"/>
    </source>
</evidence>
<comment type="cofactor">
    <cofactor evidence="1 10">
        <name>Mg(2+)</name>
        <dbReference type="ChEBI" id="CHEBI:18420"/>
    </cofactor>
</comment>
<dbReference type="GO" id="GO:0006400">
    <property type="term" value="P:tRNA modification"/>
    <property type="evidence" value="ECO:0007669"/>
    <property type="project" value="TreeGrafter"/>
</dbReference>
<organism evidence="14 15">
    <name type="scientific">Candidatus Muproteobacteria bacterium RIFCSPLOWO2_01_FULL_60_18</name>
    <dbReference type="NCBI Taxonomy" id="1817768"/>
    <lineage>
        <taxon>Bacteria</taxon>
        <taxon>Pseudomonadati</taxon>
        <taxon>Pseudomonadota</taxon>
        <taxon>Candidatus Muproteobacteria</taxon>
    </lineage>
</organism>
<dbReference type="HAMAP" id="MF_00185">
    <property type="entry name" value="IPP_trans"/>
    <property type="match status" value="1"/>
</dbReference>
<comment type="caution">
    <text evidence="14">The sequence shown here is derived from an EMBL/GenBank/DDBJ whole genome shotgun (WGS) entry which is preliminary data.</text>
</comment>
<comment type="similarity">
    <text evidence="3 10 13">Belongs to the IPP transferase family.</text>
</comment>